<feature type="transmembrane region" description="Helical" evidence="1">
    <location>
        <begin position="36"/>
        <end position="54"/>
    </location>
</feature>
<dbReference type="Proteomes" id="UP001500124">
    <property type="component" value="Unassembled WGS sequence"/>
</dbReference>
<comment type="caution">
    <text evidence="3">The sequence shown here is derived from an EMBL/GenBank/DDBJ whole genome shotgun (WGS) entry which is preliminary data.</text>
</comment>
<keyword evidence="1" id="KW-0812">Transmembrane</keyword>
<dbReference type="EMBL" id="BAABKC010000049">
    <property type="protein sequence ID" value="GAA5059660.1"/>
    <property type="molecule type" value="Genomic_DNA"/>
</dbReference>
<feature type="transmembrane region" description="Helical" evidence="1">
    <location>
        <begin position="109"/>
        <end position="130"/>
    </location>
</feature>
<dbReference type="NCBIfam" id="NF042915">
    <property type="entry name" value="MAB_1171c_fam"/>
    <property type="match status" value="1"/>
</dbReference>
<keyword evidence="4" id="KW-1185">Reference proteome</keyword>
<keyword evidence="1" id="KW-0472">Membrane</keyword>
<dbReference type="InterPro" id="IPR046675">
    <property type="entry name" value="DUF6545"/>
</dbReference>
<sequence>MSPHFHIPYAVPTALLVVALVSRVPTFLRAWRDPEVRATTLLLLWATAVLVVITPANIDRLNRRTGVANIASPWAYSFLTAFCATGLAMIIRWREAPSPRRRRTIRRLYAAYTGVVVALWTTFALADAPVPRIYDLDTYYADTPWMREHILLYLLAHLTSCAVSTRLLWKWFPQIANPWLKAGVVLLQLGFASGLVYDAAKLTAVTARWSGTDWDVLSTRAAPPFALAQAALLAIGFIVPQAGPALTGWARDRAEYRRLRPLWRAVKVLAPAAAKARIGPWAPLDLRLLQRRQRIHDALRLLAGHLDHGLYARAHRVAAAAHGAAAADGLAGAVTVLAAVETCRRGEPAAPARRPPHPGADLSDHLDAVSLALRHPRTVDGVRRRAASTESLDLHV</sequence>
<name>A0ABP9KIP0_9ACTN</name>
<feature type="transmembrane region" description="Helical" evidence="1">
    <location>
        <begin position="226"/>
        <end position="250"/>
    </location>
</feature>
<accession>A0ABP9KIP0</accession>
<dbReference type="InterPro" id="IPR050039">
    <property type="entry name" value="MAB_1171c-like"/>
</dbReference>
<evidence type="ECO:0000313" key="3">
    <source>
        <dbReference type="EMBL" id="GAA5059660.1"/>
    </source>
</evidence>
<feature type="transmembrane region" description="Helical" evidence="1">
    <location>
        <begin position="150"/>
        <end position="169"/>
    </location>
</feature>
<reference evidence="4" key="1">
    <citation type="journal article" date="2019" name="Int. J. Syst. Evol. Microbiol.">
        <title>The Global Catalogue of Microorganisms (GCM) 10K type strain sequencing project: providing services to taxonomists for standard genome sequencing and annotation.</title>
        <authorList>
            <consortium name="The Broad Institute Genomics Platform"/>
            <consortium name="The Broad Institute Genome Sequencing Center for Infectious Disease"/>
            <person name="Wu L."/>
            <person name="Ma J."/>
        </authorList>
    </citation>
    <scope>NUCLEOTIDE SEQUENCE [LARGE SCALE GENOMIC DNA]</scope>
    <source>
        <strain evidence="4">JCM 18410</strain>
    </source>
</reference>
<evidence type="ECO:0000313" key="4">
    <source>
        <dbReference type="Proteomes" id="UP001500124"/>
    </source>
</evidence>
<feature type="domain" description="DUF6545" evidence="2">
    <location>
        <begin position="249"/>
        <end position="364"/>
    </location>
</feature>
<evidence type="ECO:0000256" key="1">
    <source>
        <dbReference type="SAM" id="Phobius"/>
    </source>
</evidence>
<feature type="transmembrane region" description="Helical" evidence="1">
    <location>
        <begin position="74"/>
        <end position="93"/>
    </location>
</feature>
<feature type="transmembrane region" description="Helical" evidence="1">
    <location>
        <begin position="6"/>
        <end position="24"/>
    </location>
</feature>
<dbReference type="RefSeq" id="WP_345669218.1">
    <property type="nucleotide sequence ID" value="NZ_BAABKC010000049.1"/>
</dbReference>
<organism evidence="3 4">
    <name type="scientific">Streptomyces similanensis</name>
    <dbReference type="NCBI Taxonomy" id="1274988"/>
    <lineage>
        <taxon>Bacteria</taxon>
        <taxon>Bacillati</taxon>
        <taxon>Actinomycetota</taxon>
        <taxon>Actinomycetes</taxon>
        <taxon>Kitasatosporales</taxon>
        <taxon>Streptomycetaceae</taxon>
        <taxon>Streptomyces</taxon>
    </lineage>
</organism>
<gene>
    <name evidence="3" type="ORF">GCM10023336_35640</name>
</gene>
<protein>
    <recommendedName>
        <fullName evidence="2">DUF6545 domain-containing protein</fullName>
    </recommendedName>
</protein>
<evidence type="ECO:0000259" key="2">
    <source>
        <dbReference type="Pfam" id="PF20182"/>
    </source>
</evidence>
<proteinExistence type="predicted"/>
<keyword evidence="1" id="KW-1133">Transmembrane helix</keyword>
<feature type="transmembrane region" description="Helical" evidence="1">
    <location>
        <begin position="178"/>
        <end position="197"/>
    </location>
</feature>
<dbReference type="Pfam" id="PF20182">
    <property type="entry name" value="DUF6545"/>
    <property type="match status" value="1"/>
</dbReference>